<comment type="caution">
    <text evidence="2">The sequence shown here is derived from an EMBL/GenBank/DDBJ whole genome shotgun (WGS) entry which is preliminary data.</text>
</comment>
<feature type="region of interest" description="Disordered" evidence="1">
    <location>
        <begin position="1"/>
        <end position="77"/>
    </location>
</feature>
<accession>A0A167DQU7</accession>
<keyword evidence="3" id="KW-1185">Reference proteome</keyword>
<protein>
    <submittedName>
        <fullName evidence="2">Uncharacterized protein</fullName>
    </submittedName>
</protein>
<evidence type="ECO:0000313" key="3">
    <source>
        <dbReference type="Proteomes" id="UP000243498"/>
    </source>
</evidence>
<evidence type="ECO:0000256" key="1">
    <source>
        <dbReference type="SAM" id="MobiDB-lite"/>
    </source>
</evidence>
<dbReference type="Proteomes" id="UP000243498">
    <property type="component" value="Unassembled WGS sequence"/>
</dbReference>
<dbReference type="EMBL" id="AZHC01000013">
    <property type="protein sequence ID" value="OAA42732.1"/>
    <property type="molecule type" value="Genomic_DNA"/>
</dbReference>
<dbReference type="AlphaFoldDB" id="A0A167DQU7"/>
<sequence>MRSDDEDEDDNDGPANAKAPTDGWPSPEVQKSRGQFQQRRHTLRHERISQQMLTGVTNKDESASGGGWDEKDGSGRAWEIVWGFRGTSY</sequence>
<organism evidence="2 3">
    <name type="scientific">Metarhizium rileyi (strain RCEF 4871)</name>
    <name type="common">Nomuraea rileyi</name>
    <dbReference type="NCBI Taxonomy" id="1649241"/>
    <lineage>
        <taxon>Eukaryota</taxon>
        <taxon>Fungi</taxon>
        <taxon>Dikarya</taxon>
        <taxon>Ascomycota</taxon>
        <taxon>Pezizomycotina</taxon>
        <taxon>Sordariomycetes</taxon>
        <taxon>Hypocreomycetidae</taxon>
        <taxon>Hypocreales</taxon>
        <taxon>Clavicipitaceae</taxon>
        <taxon>Metarhizium</taxon>
    </lineage>
</organism>
<reference evidence="2 3" key="1">
    <citation type="journal article" date="2016" name="Genome Biol. Evol.">
        <title>Divergent and convergent evolution of fungal pathogenicity.</title>
        <authorList>
            <person name="Shang Y."/>
            <person name="Xiao G."/>
            <person name="Zheng P."/>
            <person name="Cen K."/>
            <person name="Zhan S."/>
            <person name="Wang C."/>
        </authorList>
    </citation>
    <scope>NUCLEOTIDE SEQUENCE [LARGE SCALE GENOMIC DNA]</scope>
    <source>
        <strain evidence="2 3">RCEF 4871</strain>
    </source>
</reference>
<feature type="compositionally biased region" description="Acidic residues" evidence="1">
    <location>
        <begin position="1"/>
        <end position="12"/>
    </location>
</feature>
<name>A0A167DQU7_METRR</name>
<gene>
    <name evidence="2" type="ORF">NOR_04863</name>
</gene>
<proteinExistence type="predicted"/>
<feature type="compositionally biased region" description="Basic and acidic residues" evidence="1">
    <location>
        <begin position="58"/>
        <end position="74"/>
    </location>
</feature>
<evidence type="ECO:0000313" key="2">
    <source>
        <dbReference type="EMBL" id="OAA42732.1"/>
    </source>
</evidence>